<name>A0A1E1XNN4_AMBSC</name>
<dbReference type="CDD" id="cd00104">
    <property type="entry name" value="KAZAL_FS"/>
    <property type="match status" value="1"/>
</dbReference>
<dbReference type="GO" id="GO:0005509">
    <property type="term" value="F:calcium ion binding"/>
    <property type="evidence" value="ECO:0007669"/>
    <property type="project" value="InterPro"/>
</dbReference>
<evidence type="ECO:0000259" key="10">
    <source>
        <dbReference type="PROSITE" id="PS51162"/>
    </source>
</evidence>
<dbReference type="Gene3D" id="3.30.60.30">
    <property type="match status" value="1"/>
</dbReference>
<dbReference type="AlphaFoldDB" id="A0A1E1XNN4"/>
<dbReference type="Pfam" id="PF10591">
    <property type="entry name" value="SPARC_Ca_bdg"/>
    <property type="match status" value="1"/>
</dbReference>
<dbReference type="GO" id="GO:0030198">
    <property type="term" value="P:extracellular matrix organization"/>
    <property type="evidence" value="ECO:0007669"/>
    <property type="project" value="TreeGrafter"/>
</dbReference>
<dbReference type="PANTHER" id="PTHR12352:SF3">
    <property type="entry name" value="NIDOGEN-2"/>
    <property type="match status" value="1"/>
</dbReference>
<keyword evidence="5" id="KW-0106">Calcium</keyword>
<dbReference type="SMART" id="SM00280">
    <property type="entry name" value="KAZAL"/>
    <property type="match status" value="1"/>
</dbReference>
<evidence type="ECO:0000313" key="12">
    <source>
        <dbReference type="EMBL" id="JAU00938.1"/>
    </source>
</evidence>
<evidence type="ECO:0000256" key="2">
    <source>
        <dbReference type="ARBA" id="ARBA00022525"/>
    </source>
</evidence>
<evidence type="ECO:0000256" key="3">
    <source>
        <dbReference type="ARBA" id="ARBA00022729"/>
    </source>
</evidence>
<comment type="caution">
    <text evidence="8">Lacks conserved residue(s) required for the propagation of feature annotation.</text>
</comment>
<dbReference type="InterPro" id="IPR019577">
    <property type="entry name" value="SPARC/Testican_Ca-bd-dom"/>
</dbReference>
<keyword evidence="2" id="KW-0964">Secreted</keyword>
<dbReference type="SUPFAM" id="SSF47473">
    <property type="entry name" value="EF-hand"/>
    <property type="match status" value="1"/>
</dbReference>
<dbReference type="GO" id="GO:0005615">
    <property type="term" value="C:extracellular space"/>
    <property type="evidence" value="ECO:0007669"/>
    <property type="project" value="TreeGrafter"/>
</dbReference>
<keyword evidence="6 8" id="KW-1015">Disulfide bond</keyword>
<dbReference type="SUPFAM" id="SSF57610">
    <property type="entry name" value="Thyroglobulin type-1 domain"/>
    <property type="match status" value="1"/>
</dbReference>
<sequence length="279" mass="30378">MCAQWGIMALLAAFAAVALALAAAAGPTLALQKEGCPPSTKACTGGDPVCGSDGRTYATRCDFERAQCGEHSLELSHVGPCSEPTPAATAARCLLQRKQQQPGSFVPECAPDGGFERVQCHHMTGYCWCVDDQGRPLAGTSMHLQKPNCTTRRQGSFQRRASHQGQAKTGCSSVDRGRFNQNLVAIFQKEFDRLPKTPAGNASGGVPAVLEWKFSELDLDNDGFLQLHEVRDLRRLARRIVEPQACARGLARYCDTNRDRLLSHSEWLHCLQGSPLRVD</sequence>
<feature type="signal peptide" evidence="9">
    <location>
        <begin position="1"/>
        <end position="30"/>
    </location>
</feature>
<dbReference type="Pfam" id="PF00086">
    <property type="entry name" value="Thyroglobulin_1"/>
    <property type="match status" value="1"/>
</dbReference>
<dbReference type="PROSITE" id="PS00018">
    <property type="entry name" value="EF_HAND_1"/>
    <property type="match status" value="2"/>
</dbReference>
<dbReference type="InterPro" id="IPR051950">
    <property type="entry name" value="Dev_reg/Prot_inhib"/>
</dbReference>
<dbReference type="SMART" id="SM00211">
    <property type="entry name" value="TY"/>
    <property type="match status" value="1"/>
</dbReference>
<dbReference type="InterPro" id="IPR011992">
    <property type="entry name" value="EF-hand-dom_pair"/>
</dbReference>
<evidence type="ECO:0000256" key="6">
    <source>
        <dbReference type="ARBA" id="ARBA00023157"/>
    </source>
</evidence>
<dbReference type="PROSITE" id="PS00484">
    <property type="entry name" value="THYROGLOBULIN_1_1"/>
    <property type="match status" value="1"/>
</dbReference>
<accession>A0A1E1XNN4</accession>
<evidence type="ECO:0008006" key="13">
    <source>
        <dbReference type="Google" id="ProtNLM"/>
    </source>
</evidence>
<evidence type="ECO:0000256" key="1">
    <source>
        <dbReference type="ARBA" id="ARBA00004613"/>
    </source>
</evidence>
<dbReference type="InterPro" id="IPR018247">
    <property type="entry name" value="EF_Hand_1_Ca_BS"/>
</dbReference>
<protein>
    <recommendedName>
        <fullName evidence="13">SPARC-related modular calcium-binding protein 2</fullName>
    </recommendedName>
</protein>
<evidence type="ECO:0000256" key="9">
    <source>
        <dbReference type="SAM" id="SignalP"/>
    </source>
</evidence>
<evidence type="ECO:0000256" key="7">
    <source>
        <dbReference type="ARBA" id="ARBA00023180"/>
    </source>
</evidence>
<dbReference type="Gene3D" id="4.10.800.10">
    <property type="entry name" value="Thyroglobulin type-1"/>
    <property type="match status" value="1"/>
</dbReference>
<dbReference type="InterPro" id="IPR002350">
    <property type="entry name" value="Kazal_dom"/>
</dbReference>
<dbReference type="PROSITE" id="PS51162">
    <property type="entry name" value="THYROGLOBULIN_1_2"/>
    <property type="match status" value="1"/>
</dbReference>
<feature type="non-terminal residue" evidence="12">
    <location>
        <position position="279"/>
    </location>
</feature>
<evidence type="ECO:0000256" key="5">
    <source>
        <dbReference type="ARBA" id="ARBA00022837"/>
    </source>
</evidence>
<reference evidence="12" key="2">
    <citation type="journal article" date="2017" name="Front. Cell. Infect. Microbiol.">
        <title>Analysis of the Salivary Gland Transcriptome of Unfed and Partially Fed Amblyomma sculptum Ticks and Descriptive Proteome of the Saliva.</title>
        <authorList>
            <person name="Esteves E."/>
            <person name="Maruyama S.R."/>
            <person name="Kawahara R."/>
            <person name="Fujita A."/>
            <person name="Martins L.A."/>
            <person name="Righi A.A."/>
            <person name="Costa F.B."/>
            <person name="Palmisano G."/>
            <person name="Labruna M.B."/>
            <person name="Sa-Nunes A."/>
            <person name="Ribeiro J.M.C."/>
            <person name="Fogaca A.C."/>
        </authorList>
    </citation>
    <scope>NUCLEOTIDE SEQUENCE</scope>
</reference>
<dbReference type="InterPro" id="IPR036857">
    <property type="entry name" value="Thyroglobulin_1_sf"/>
</dbReference>
<dbReference type="GO" id="GO:0008201">
    <property type="term" value="F:heparin binding"/>
    <property type="evidence" value="ECO:0007669"/>
    <property type="project" value="TreeGrafter"/>
</dbReference>
<evidence type="ECO:0000256" key="4">
    <source>
        <dbReference type="ARBA" id="ARBA00022737"/>
    </source>
</evidence>
<feature type="disulfide bond" evidence="8">
    <location>
        <begin position="120"/>
        <end position="127"/>
    </location>
</feature>
<reference evidence="12" key="1">
    <citation type="submission" date="2016-09" db="EMBL/GenBank/DDBJ databases">
        <authorList>
            <person name="Capua I."/>
            <person name="De Benedictis P."/>
            <person name="Joannis T."/>
            <person name="Lombin L.H."/>
            <person name="Cattoli G."/>
        </authorList>
    </citation>
    <scope>NUCLEOTIDE SEQUENCE</scope>
</reference>
<dbReference type="CDD" id="cd00191">
    <property type="entry name" value="TY"/>
    <property type="match status" value="1"/>
</dbReference>
<keyword evidence="3 9" id="KW-0732">Signal</keyword>
<feature type="domain" description="Thyroglobulin type-1" evidence="10">
    <location>
        <begin position="90"/>
        <end position="149"/>
    </location>
</feature>
<dbReference type="CDD" id="cd16234">
    <property type="entry name" value="EFh_SPARC_SMOC"/>
    <property type="match status" value="1"/>
</dbReference>
<dbReference type="PROSITE" id="PS51465">
    <property type="entry name" value="KAZAL_2"/>
    <property type="match status" value="1"/>
</dbReference>
<organism evidence="12">
    <name type="scientific">Amblyomma sculptum</name>
    <name type="common">Tick</name>
    <dbReference type="NCBI Taxonomy" id="1581419"/>
    <lineage>
        <taxon>Eukaryota</taxon>
        <taxon>Metazoa</taxon>
        <taxon>Ecdysozoa</taxon>
        <taxon>Arthropoda</taxon>
        <taxon>Chelicerata</taxon>
        <taxon>Arachnida</taxon>
        <taxon>Acari</taxon>
        <taxon>Parasitiformes</taxon>
        <taxon>Ixodida</taxon>
        <taxon>Ixodoidea</taxon>
        <taxon>Ixodidae</taxon>
        <taxon>Amblyomminae</taxon>
        <taxon>Amblyomma</taxon>
    </lineage>
</organism>
<feature type="disulfide bond" evidence="8">
    <location>
        <begin position="129"/>
        <end position="149"/>
    </location>
</feature>
<dbReference type="Gene3D" id="1.10.238.10">
    <property type="entry name" value="EF-hand"/>
    <property type="match status" value="1"/>
</dbReference>
<evidence type="ECO:0000256" key="8">
    <source>
        <dbReference type="PROSITE-ProRule" id="PRU00500"/>
    </source>
</evidence>
<comment type="subcellular location">
    <subcellularLocation>
        <location evidence="1">Secreted</location>
    </subcellularLocation>
</comment>
<dbReference type="GO" id="GO:0005604">
    <property type="term" value="C:basement membrane"/>
    <property type="evidence" value="ECO:0007669"/>
    <property type="project" value="TreeGrafter"/>
</dbReference>
<dbReference type="InterPro" id="IPR000716">
    <property type="entry name" value="Thyroglobulin_1"/>
</dbReference>
<dbReference type="GO" id="GO:0050840">
    <property type="term" value="F:extracellular matrix binding"/>
    <property type="evidence" value="ECO:0007669"/>
    <property type="project" value="TreeGrafter"/>
</dbReference>
<evidence type="ECO:0000259" key="11">
    <source>
        <dbReference type="PROSITE" id="PS51465"/>
    </source>
</evidence>
<dbReference type="PANTHER" id="PTHR12352">
    <property type="entry name" value="SECRETED MODULAR CALCIUM-BINDING PROTEIN"/>
    <property type="match status" value="1"/>
</dbReference>
<feature type="chain" id="PRO_5009116197" description="SPARC-related modular calcium-binding protein 2" evidence="9">
    <location>
        <begin position="31"/>
        <end position="279"/>
    </location>
</feature>
<proteinExistence type="evidence at transcript level"/>
<keyword evidence="7" id="KW-0325">Glycoprotein</keyword>
<keyword evidence="4" id="KW-0677">Repeat</keyword>
<dbReference type="EMBL" id="GFAA01002497">
    <property type="protein sequence ID" value="JAU00938.1"/>
    <property type="molecule type" value="mRNA"/>
</dbReference>
<dbReference type="Pfam" id="PF07648">
    <property type="entry name" value="Kazal_2"/>
    <property type="match status" value="1"/>
</dbReference>
<feature type="domain" description="Kazal-like" evidence="11">
    <location>
        <begin position="25"/>
        <end position="83"/>
    </location>
</feature>